<dbReference type="AlphaFoldDB" id="A0A9W8RA41"/>
<dbReference type="Proteomes" id="UP001152087">
    <property type="component" value="Unassembled WGS sequence"/>
</dbReference>
<reference evidence="2" key="1">
    <citation type="submission" date="2022-09" db="EMBL/GenBank/DDBJ databases">
        <title>Fusarium specimens isolated from Avocado Roots.</title>
        <authorList>
            <person name="Stajich J."/>
            <person name="Roper C."/>
            <person name="Heimlech-Rivalta G."/>
        </authorList>
    </citation>
    <scope>NUCLEOTIDE SEQUENCE</scope>
    <source>
        <strain evidence="2">A02</strain>
    </source>
</reference>
<sequence length="103" mass="11441">MMSDRMLFNGINQAPPYGSFKRGTHNATESNRQSKHPSSPAASIFRGRLCHSRLSPAPFVRQSSSFNLSGMMIDGAWHGFTLDPWVAKQPPNPALFPIVPRFV</sequence>
<evidence type="ECO:0000313" key="3">
    <source>
        <dbReference type="Proteomes" id="UP001152087"/>
    </source>
</evidence>
<gene>
    <name evidence="2" type="ORF">NW755_004676</name>
</gene>
<protein>
    <submittedName>
        <fullName evidence="2">Uncharacterized protein</fullName>
    </submittedName>
</protein>
<evidence type="ECO:0000256" key="1">
    <source>
        <dbReference type="SAM" id="MobiDB-lite"/>
    </source>
</evidence>
<name>A0A9W8RA41_9HYPO</name>
<evidence type="ECO:0000313" key="2">
    <source>
        <dbReference type="EMBL" id="KAJ4191491.1"/>
    </source>
</evidence>
<feature type="compositionally biased region" description="Polar residues" evidence="1">
    <location>
        <begin position="25"/>
        <end position="41"/>
    </location>
</feature>
<keyword evidence="3" id="KW-1185">Reference proteome</keyword>
<feature type="region of interest" description="Disordered" evidence="1">
    <location>
        <begin position="1"/>
        <end position="42"/>
    </location>
</feature>
<dbReference type="EMBL" id="JAOQAV010000009">
    <property type="protein sequence ID" value="KAJ4191491.1"/>
    <property type="molecule type" value="Genomic_DNA"/>
</dbReference>
<organism evidence="2 3">
    <name type="scientific">Fusarium falciforme</name>
    <dbReference type="NCBI Taxonomy" id="195108"/>
    <lineage>
        <taxon>Eukaryota</taxon>
        <taxon>Fungi</taxon>
        <taxon>Dikarya</taxon>
        <taxon>Ascomycota</taxon>
        <taxon>Pezizomycotina</taxon>
        <taxon>Sordariomycetes</taxon>
        <taxon>Hypocreomycetidae</taxon>
        <taxon>Hypocreales</taxon>
        <taxon>Nectriaceae</taxon>
        <taxon>Fusarium</taxon>
        <taxon>Fusarium solani species complex</taxon>
    </lineage>
</organism>
<comment type="caution">
    <text evidence="2">The sequence shown here is derived from an EMBL/GenBank/DDBJ whole genome shotgun (WGS) entry which is preliminary data.</text>
</comment>
<proteinExistence type="predicted"/>
<accession>A0A9W8RA41</accession>